<keyword evidence="9" id="KW-0378">Hydrolase</keyword>
<evidence type="ECO:0000256" key="20">
    <source>
        <dbReference type="ARBA" id="ARBA00031355"/>
    </source>
</evidence>
<sequence length="341" mass="38009">MQEWVGSLKHKPGFHHKAYKGTFSAAATDQKKSPTMPLESGMSALGKRKMLLAAGILTIIIVTIVSACVIALYVTSQERDHPLIWKGKGTTRHVKDIILGRCYDYLLNNPHLGRDLDCNGIWQELTTAIYWKDPCKVTGEDYQRLVEVTHETLPCNTSLLWSRTNNLAHRYTKANDGFRTLEDTFLGYLFNGLTWCGKTHSAATTVKGMDYKSCPAWDECENHTMSSFWKLASATFSRSSCGMVHVMLNGSAEGDIVRNDSIFKSVEIPSMNPDLVSEVRLWLAHGIDGTQRSKCSSDSLMELKGYIEKHGLGFSCVDNQRSVQLLQCIENPGAAACMRCN</sequence>
<dbReference type="EC" id="3.2.2.6" evidence="4"/>
<evidence type="ECO:0000313" key="25">
    <source>
        <dbReference type="Proteomes" id="UP000694569"/>
    </source>
</evidence>
<evidence type="ECO:0000256" key="13">
    <source>
        <dbReference type="ARBA" id="ARBA00023027"/>
    </source>
</evidence>
<dbReference type="OrthoDB" id="10028716at2759"/>
<dbReference type="SUPFAM" id="SSF52309">
    <property type="entry name" value="N-(deoxy)ribosyltransferase-like"/>
    <property type="match status" value="1"/>
</dbReference>
<evidence type="ECO:0000256" key="22">
    <source>
        <dbReference type="ARBA" id="ARBA00049238"/>
    </source>
</evidence>
<evidence type="ECO:0000256" key="23">
    <source>
        <dbReference type="SAM" id="Phobius"/>
    </source>
</evidence>
<keyword evidence="15" id="KW-1015">Disulfide bond</keyword>
<gene>
    <name evidence="24" type="primary">CD38</name>
</gene>
<keyword evidence="8 23" id="KW-0812">Transmembrane</keyword>
<dbReference type="PANTHER" id="PTHR10912">
    <property type="entry name" value="ADP-RIBOSYL CYCLASE"/>
    <property type="match status" value="1"/>
</dbReference>
<evidence type="ECO:0000256" key="8">
    <source>
        <dbReference type="ARBA" id="ARBA00022692"/>
    </source>
</evidence>
<reference evidence="24" key="1">
    <citation type="submission" date="2025-08" db="UniProtKB">
        <authorList>
            <consortium name="Ensembl"/>
        </authorList>
    </citation>
    <scope>IDENTIFICATION</scope>
</reference>
<keyword evidence="13" id="KW-0520">NAD</keyword>
<comment type="similarity">
    <text evidence="2">Belongs to the ADP-ribosyl cyclase family.</text>
</comment>
<evidence type="ECO:0000256" key="6">
    <source>
        <dbReference type="ARBA" id="ARBA00015644"/>
    </source>
</evidence>
<evidence type="ECO:0000256" key="3">
    <source>
        <dbReference type="ARBA" id="ARBA00011738"/>
    </source>
</evidence>
<dbReference type="PANTHER" id="PTHR10912:SF5">
    <property type="entry name" value="ADP-RIBOSYL CYCLASE_CYCLIC ADP-RIBOSE HYDROLASE 1"/>
    <property type="match status" value="1"/>
</dbReference>
<comment type="subcellular location">
    <subcellularLocation>
        <location evidence="1">Membrane</location>
        <topology evidence="1">Single-pass type II membrane protein</topology>
    </subcellularLocation>
</comment>
<dbReference type="GeneTree" id="ENSGT00390000017291"/>
<proteinExistence type="inferred from homology"/>
<keyword evidence="16" id="KW-0325">Glycoprotein</keyword>
<evidence type="ECO:0000256" key="16">
    <source>
        <dbReference type="ARBA" id="ARBA00023180"/>
    </source>
</evidence>
<evidence type="ECO:0000256" key="18">
    <source>
        <dbReference type="ARBA" id="ARBA00030272"/>
    </source>
</evidence>
<protein>
    <recommendedName>
        <fullName evidence="6">ADP-ribosyl cyclase/cyclic ADP-ribose hydrolase 1</fullName>
        <ecNumber evidence="5">2.4.99.20</ecNumber>
        <ecNumber evidence="4">3.2.2.6</ecNumber>
    </recommendedName>
    <alternativeName>
        <fullName evidence="21">2'-phospho-ADP-ribosyl cyclase</fullName>
    </alternativeName>
    <alternativeName>
        <fullName evidence="19">2'-phospho-ADP-ribosyl cyclase/2'-phospho-cyclic-ADP-ribose transferase</fullName>
    </alternativeName>
    <alternativeName>
        <fullName evidence="17">2'-phospho-cyclic-ADP-ribose transferase</fullName>
    </alternativeName>
    <alternativeName>
        <fullName evidence="20">ADP-ribosyl cyclase 1</fullName>
    </alternativeName>
    <alternativeName>
        <fullName evidence="18">Cyclic ADP-ribose hydrolase 1</fullName>
    </alternativeName>
</protein>
<dbReference type="GO" id="GO:0030890">
    <property type="term" value="P:positive regulation of B cell proliferation"/>
    <property type="evidence" value="ECO:0007669"/>
    <property type="project" value="TreeGrafter"/>
</dbReference>
<dbReference type="CDD" id="cd04759">
    <property type="entry name" value="Rib_hydrolase"/>
    <property type="match status" value="1"/>
</dbReference>
<dbReference type="GO" id="GO:0016849">
    <property type="term" value="F:phosphorus-oxygen lyase activity"/>
    <property type="evidence" value="ECO:0007669"/>
    <property type="project" value="TreeGrafter"/>
</dbReference>
<dbReference type="Proteomes" id="UP000694569">
    <property type="component" value="Unplaced"/>
</dbReference>
<dbReference type="Gene3D" id="3.40.50.720">
    <property type="entry name" value="NAD(P)-binding Rossmann-like Domain"/>
    <property type="match status" value="1"/>
</dbReference>
<feature type="transmembrane region" description="Helical" evidence="23">
    <location>
        <begin position="50"/>
        <end position="74"/>
    </location>
</feature>
<evidence type="ECO:0000256" key="14">
    <source>
        <dbReference type="ARBA" id="ARBA00023136"/>
    </source>
</evidence>
<keyword evidence="14 23" id="KW-0472">Membrane</keyword>
<accession>A0A8C5LSL6</accession>
<name>A0A8C5LSL6_9ANUR</name>
<dbReference type="Ensembl" id="ENSLLET00000002054.1">
    <property type="protein sequence ID" value="ENSLLEP00000001967.1"/>
    <property type="gene ID" value="ENSLLEG00000001269.1"/>
</dbReference>
<keyword evidence="12 23" id="KW-1133">Transmembrane helix</keyword>
<evidence type="ECO:0000313" key="24">
    <source>
        <dbReference type="Ensembl" id="ENSLLEP00000001967.1"/>
    </source>
</evidence>
<evidence type="ECO:0000256" key="21">
    <source>
        <dbReference type="ARBA" id="ARBA00031840"/>
    </source>
</evidence>
<dbReference type="EC" id="2.4.99.20" evidence="5"/>
<evidence type="ECO:0000256" key="2">
    <source>
        <dbReference type="ARBA" id="ARBA00005406"/>
    </source>
</evidence>
<evidence type="ECO:0000256" key="17">
    <source>
        <dbReference type="ARBA" id="ARBA00029787"/>
    </source>
</evidence>
<evidence type="ECO:0000256" key="1">
    <source>
        <dbReference type="ARBA" id="ARBA00004606"/>
    </source>
</evidence>
<dbReference type="GO" id="GO:0016740">
    <property type="term" value="F:transferase activity"/>
    <property type="evidence" value="ECO:0007669"/>
    <property type="project" value="UniProtKB-KW"/>
</dbReference>
<comment type="subunit">
    <text evidence="3">Homodimer.</text>
</comment>
<dbReference type="InterPro" id="IPR003193">
    <property type="entry name" value="ADP-ribosyl_cyclase"/>
</dbReference>
<dbReference type="Gene3D" id="1.20.82.10">
    <property type="entry name" value="ADP Ribosyl Cyclase, Chain A, domain 1"/>
    <property type="match status" value="1"/>
</dbReference>
<evidence type="ECO:0000256" key="7">
    <source>
        <dbReference type="ARBA" id="ARBA00022679"/>
    </source>
</evidence>
<evidence type="ECO:0000256" key="12">
    <source>
        <dbReference type="ARBA" id="ARBA00022989"/>
    </source>
</evidence>
<keyword evidence="25" id="KW-1185">Reference proteome</keyword>
<dbReference type="GO" id="GO:0005886">
    <property type="term" value="C:plasma membrane"/>
    <property type="evidence" value="ECO:0007669"/>
    <property type="project" value="TreeGrafter"/>
</dbReference>
<evidence type="ECO:0000256" key="19">
    <source>
        <dbReference type="ARBA" id="ARBA00030418"/>
    </source>
</evidence>
<evidence type="ECO:0000256" key="5">
    <source>
        <dbReference type="ARBA" id="ARBA00012600"/>
    </source>
</evidence>
<keyword evidence="7" id="KW-0808">Transferase</keyword>
<organism evidence="24 25">
    <name type="scientific">Leptobrachium leishanense</name>
    <name type="common">Leishan spiny toad</name>
    <dbReference type="NCBI Taxonomy" id="445787"/>
    <lineage>
        <taxon>Eukaryota</taxon>
        <taxon>Metazoa</taxon>
        <taxon>Chordata</taxon>
        <taxon>Craniata</taxon>
        <taxon>Vertebrata</taxon>
        <taxon>Euteleostomi</taxon>
        <taxon>Amphibia</taxon>
        <taxon>Batrachia</taxon>
        <taxon>Anura</taxon>
        <taxon>Pelobatoidea</taxon>
        <taxon>Megophryidae</taxon>
        <taxon>Leptobrachium</taxon>
    </lineage>
</organism>
<reference evidence="24" key="2">
    <citation type="submission" date="2025-09" db="UniProtKB">
        <authorList>
            <consortium name="Ensembl"/>
        </authorList>
    </citation>
    <scope>IDENTIFICATION</scope>
</reference>
<evidence type="ECO:0000256" key="10">
    <source>
        <dbReference type="ARBA" id="ARBA00022857"/>
    </source>
</evidence>
<dbReference type="Pfam" id="PF02267">
    <property type="entry name" value="Rib_hydrolayse"/>
    <property type="match status" value="1"/>
</dbReference>
<keyword evidence="10" id="KW-0521">NADP</keyword>
<dbReference type="AlphaFoldDB" id="A0A8C5LSL6"/>
<comment type="catalytic activity">
    <reaction evidence="22">
        <text>NAD(+) + H2O = ADP-D-ribose + nicotinamide + H(+)</text>
        <dbReference type="Rhea" id="RHEA:16301"/>
        <dbReference type="ChEBI" id="CHEBI:15377"/>
        <dbReference type="ChEBI" id="CHEBI:15378"/>
        <dbReference type="ChEBI" id="CHEBI:17154"/>
        <dbReference type="ChEBI" id="CHEBI:57540"/>
        <dbReference type="ChEBI" id="CHEBI:57967"/>
        <dbReference type="EC" id="3.2.2.6"/>
    </reaction>
</comment>
<dbReference type="GO" id="GO:0061809">
    <property type="term" value="F:NAD+ nucleosidase activity, cyclic ADP-ribose generating"/>
    <property type="evidence" value="ECO:0007669"/>
    <property type="project" value="UniProtKB-EC"/>
</dbReference>
<evidence type="ECO:0000256" key="9">
    <source>
        <dbReference type="ARBA" id="ARBA00022801"/>
    </source>
</evidence>
<evidence type="ECO:0000256" key="11">
    <source>
        <dbReference type="ARBA" id="ARBA00022968"/>
    </source>
</evidence>
<evidence type="ECO:0000256" key="4">
    <source>
        <dbReference type="ARBA" id="ARBA00011982"/>
    </source>
</evidence>
<evidence type="ECO:0000256" key="15">
    <source>
        <dbReference type="ARBA" id="ARBA00023157"/>
    </source>
</evidence>
<keyword evidence="11" id="KW-0735">Signal-anchor</keyword>